<accession>A0A1L7GX62</accession>
<dbReference type="GO" id="GO:0032259">
    <property type="term" value="P:methylation"/>
    <property type="evidence" value="ECO:0007669"/>
    <property type="project" value="InterPro"/>
</dbReference>
<dbReference type="InterPro" id="IPR002052">
    <property type="entry name" value="DNA_methylase_N6_adenine_CS"/>
</dbReference>
<dbReference type="Pfam" id="PF04851">
    <property type="entry name" value="ResIII"/>
    <property type="match status" value="1"/>
</dbReference>
<organism evidence="3 4">
    <name type="scientific">Limosilactobacillus fermentum</name>
    <name type="common">Lactobacillus fermentum</name>
    <dbReference type="NCBI Taxonomy" id="1613"/>
    <lineage>
        <taxon>Bacteria</taxon>
        <taxon>Bacillati</taxon>
        <taxon>Bacillota</taxon>
        <taxon>Bacilli</taxon>
        <taxon>Lactobacillales</taxon>
        <taxon>Lactobacillaceae</taxon>
        <taxon>Limosilactobacillus</taxon>
    </lineage>
</organism>
<dbReference type="GO" id="GO:0004519">
    <property type="term" value="F:endonuclease activity"/>
    <property type="evidence" value="ECO:0007669"/>
    <property type="project" value="UniProtKB-KW"/>
</dbReference>
<dbReference type="SUPFAM" id="SSF53335">
    <property type="entry name" value="S-adenosyl-L-methionine-dependent methyltransferases"/>
    <property type="match status" value="1"/>
</dbReference>
<keyword evidence="3" id="KW-0378">Hydrolase</keyword>
<sequence>MESNFAFLDQDMDAQILKENAENSEKAYLNRDYSSVFTNIRVIYEHVIKQVIDYSYKKYDFERATFAENLKYAKREKLISPELFSKMFIMKQGGNKAAHELSSQIYYTKDQALAGLQNEFDVLNWFVGDVLGVDYEPGTFFEPQVDENQYPTSEQRLIYAQSVTAGIPLYAGSEKVGETSFNNYDIDMSMNSKDLREIARHRIDQYMKTAGLPYQIDWVQTAYIPKQRRWFEDHDVHDVLIRSGIKRNKQLNGREWFKTDVETVKKAIAAVKEGQRSINVTTGETEATQPKIDLRPEQKEAVKKTKKAFKKYDKMLWNAKMRFGKTLSALQLVKEEGYQHVLIMTHRPVVDEGWYEDFRKLGMPKEGYRYGSRQAGESFANLINGEEPFVYFASLQDLRGSEMAGGKAGDKNEELFNTTWDLVIIDEAHEGTQTELAQNVTKLVVTPNHTKLLELSGTPFNILDQYEEDQVYTWDYVMEQRAKLAWTTDYPDEPNPYDGLPKVSMYTFEMNRVFAGGSFIDELTKSFNFKEFFRVDDQGEFVYKDKVKQFLDNITSPNKATNYPFSTPEFRNRLRHTLWILPGVKEAGALEKMLENHPVFGMDYKIVNVVKDLKNDDNGVASESDVQRVNDAIGKDAAATKTITLTVRKLTTGVTIKPWTGVVFLSNTNSAMQYLQAAFRAQTPYCSETFGKKTNCYIFDFAPDRALKVMAESSRLSSGVGKRVSKTQKDKMRELLNFLPIIGEEGHGMKPFKVDSLLTKIKKIYAEKAVQTGFDDDSLYSDELLMLDKEAIDEFNKLKAIVGRTKQEKKKETVDVNNQGLTDEEYDQATKGEKKPKKDRTPAELAAIEKMKALKKQRKNMISILRSISIRIPLMIFGMDVDLDEDVNMRKFARLVDDKSWKEFMPSGVTKELFNKFTRYYDEQVFIEAGKIIRRRVKQLDKMDPLERTEQLATIFGTFRNPDKETVLTPWRVVNLQLGKTIGGLSFFDDQFKDTTTDGVSANHWIDTEYTKQVFKRDTKILEINSKTGLYPLYAAMSLYWQDYQKLIDETAGKFSAEDELMIWQRVLRENIFVVAKTPMSAQITKRTLIGYRQEMAEDLNIQFVDNIVPDTKKGVKDEAEKIKGLFNLMKFDVVIGNPPYSESVAKKVTKNGQPRSANIFQYFQELADNLNCEYSTLIYPGKRWIHRSGKGMSKFGKEQINDPHLSKLVFYEDANQVFKDVAIPDGLTIVFKDRNKTSTNFDYEFHGANGEVIETRVEAPGDELMVVNPHDAEIVNKIKGFVKENKLKFISESEVINQKLFQIESNFIEEHPEKAHELKDGEKVDYDKYIKLFTNHISGKAGRAKWFVVDKDSVTVHRELISQWQVIVSSANAGGQKRDNQIQVVDNHSAFGRARVALKSFETEDEANNFLKYAKSKFIRFAFLQTDEQLSSLGKYVPDLLDYSNGNSFIDYNEQIDEQLFKLFDLNQDQIDYLEKVLRQHEGK</sequence>
<dbReference type="InterPro" id="IPR014001">
    <property type="entry name" value="Helicase_ATP-bd"/>
</dbReference>
<dbReference type="SMART" id="SM00487">
    <property type="entry name" value="DEXDc"/>
    <property type="match status" value="1"/>
</dbReference>
<dbReference type="Pfam" id="PF07669">
    <property type="entry name" value="Eco57I"/>
    <property type="match status" value="1"/>
</dbReference>
<evidence type="ECO:0000256" key="1">
    <source>
        <dbReference type="SAM" id="MobiDB-lite"/>
    </source>
</evidence>
<protein>
    <submittedName>
        <fullName evidence="3">Restriction endonuclease</fullName>
    </submittedName>
</protein>
<evidence type="ECO:0000313" key="4">
    <source>
        <dbReference type="Proteomes" id="UP000185427"/>
    </source>
</evidence>
<dbReference type="InterPro" id="IPR029063">
    <property type="entry name" value="SAM-dependent_MTases_sf"/>
</dbReference>
<dbReference type="EMBL" id="CP019030">
    <property type="protein sequence ID" value="APU46710.1"/>
    <property type="molecule type" value="Genomic_DNA"/>
</dbReference>
<keyword evidence="3" id="KW-0540">Nuclease</keyword>
<dbReference type="Proteomes" id="UP000185427">
    <property type="component" value="Chromosome"/>
</dbReference>
<dbReference type="SUPFAM" id="SSF52540">
    <property type="entry name" value="P-loop containing nucleoside triphosphate hydrolases"/>
    <property type="match status" value="1"/>
</dbReference>
<name>A0A1L7GX62_LIMFE</name>
<dbReference type="GO" id="GO:0016787">
    <property type="term" value="F:hydrolase activity"/>
    <property type="evidence" value="ECO:0007669"/>
    <property type="project" value="InterPro"/>
</dbReference>
<gene>
    <name evidence="3" type="ORF">BUW47_09985</name>
</gene>
<dbReference type="OrthoDB" id="9813673at2"/>
<dbReference type="GO" id="GO:0003677">
    <property type="term" value="F:DNA binding"/>
    <property type="evidence" value="ECO:0007669"/>
    <property type="project" value="InterPro"/>
</dbReference>
<dbReference type="InterPro" id="IPR006935">
    <property type="entry name" value="Helicase/UvrB_N"/>
</dbReference>
<dbReference type="REBASE" id="184451">
    <property type="entry name" value="Lfe175ORF9985P"/>
</dbReference>
<dbReference type="InterPro" id="IPR011639">
    <property type="entry name" value="MethylTrfase_TaqI-like_dom"/>
</dbReference>
<dbReference type="PROSITE" id="PS51192">
    <property type="entry name" value="HELICASE_ATP_BIND_1"/>
    <property type="match status" value="1"/>
</dbReference>
<dbReference type="GO" id="GO:0005829">
    <property type="term" value="C:cytosol"/>
    <property type="evidence" value="ECO:0007669"/>
    <property type="project" value="TreeGrafter"/>
</dbReference>
<dbReference type="GO" id="GO:0006304">
    <property type="term" value="P:DNA modification"/>
    <property type="evidence" value="ECO:0007669"/>
    <property type="project" value="InterPro"/>
</dbReference>
<dbReference type="Gene3D" id="3.40.50.150">
    <property type="entry name" value="Vaccinia Virus protein VP39"/>
    <property type="match status" value="1"/>
</dbReference>
<dbReference type="RefSeq" id="WP_075667652.1">
    <property type="nucleotide sequence ID" value="NZ_CP019030.1"/>
</dbReference>
<dbReference type="GO" id="GO:0005524">
    <property type="term" value="F:ATP binding"/>
    <property type="evidence" value="ECO:0007669"/>
    <property type="project" value="InterPro"/>
</dbReference>
<evidence type="ECO:0000259" key="2">
    <source>
        <dbReference type="PROSITE" id="PS51192"/>
    </source>
</evidence>
<feature type="domain" description="Helicase ATP-binding" evidence="2">
    <location>
        <begin position="306"/>
        <end position="477"/>
    </location>
</feature>
<proteinExistence type="predicted"/>
<dbReference type="InterPro" id="IPR050742">
    <property type="entry name" value="Helicase_Restrict-Modif_Enz"/>
</dbReference>
<dbReference type="PANTHER" id="PTHR47396:SF1">
    <property type="entry name" value="ATP-DEPENDENT HELICASE IRC3-RELATED"/>
    <property type="match status" value="1"/>
</dbReference>
<dbReference type="GO" id="GO:0009007">
    <property type="term" value="F:site-specific DNA-methyltransferase (adenine-specific) activity"/>
    <property type="evidence" value="ECO:0007669"/>
    <property type="project" value="UniProtKB-EC"/>
</dbReference>
<keyword evidence="3" id="KW-0255">Endonuclease</keyword>
<evidence type="ECO:0000313" key="3">
    <source>
        <dbReference type="EMBL" id="APU46710.1"/>
    </source>
</evidence>
<reference evidence="3 4" key="1">
    <citation type="submission" date="2016-12" db="EMBL/GenBank/DDBJ databases">
        <title>Complete Genome Sequence of Lactobacillus fermentum Strain SNUV175, a Probiotic for Treatment of Bacterial Vaginosis.</title>
        <authorList>
            <person name="Lee S."/>
            <person name="You H.J."/>
            <person name="Kwon B."/>
            <person name="Ko G."/>
        </authorList>
    </citation>
    <scope>NUCLEOTIDE SEQUENCE [LARGE SCALE GENOMIC DNA]</scope>
    <source>
        <strain evidence="3 4">SNUV175</strain>
    </source>
</reference>
<feature type="region of interest" description="Disordered" evidence="1">
    <location>
        <begin position="813"/>
        <end position="841"/>
    </location>
</feature>
<dbReference type="Gene3D" id="3.40.50.300">
    <property type="entry name" value="P-loop containing nucleotide triphosphate hydrolases"/>
    <property type="match status" value="2"/>
</dbReference>
<dbReference type="PROSITE" id="PS00092">
    <property type="entry name" value="N6_MTASE"/>
    <property type="match status" value="1"/>
</dbReference>
<dbReference type="PANTHER" id="PTHR47396">
    <property type="entry name" value="TYPE I RESTRICTION ENZYME ECOKI R PROTEIN"/>
    <property type="match status" value="1"/>
</dbReference>
<dbReference type="InterPro" id="IPR027417">
    <property type="entry name" value="P-loop_NTPase"/>
</dbReference>